<dbReference type="EMBL" id="JAWRVE010000041">
    <property type="protein sequence ID" value="KAL1869372.1"/>
    <property type="molecule type" value="Genomic_DNA"/>
</dbReference>
<dbReference type="PRINTS" id="PR00463">
    <property type="entry name" value="EP450I"/>
</dbReference>
<dbReference type="PANTHER" id="PTHR24305:SF232">
    <property type="entry name" value="P450, PUTATIVE (EUROFUNG)-RELATED"/>
    <property type="match status" value="1"/>
</dbReference>
<dbReference type="PRINTS" id="PR00385">
    <property type="entry name" value="P450"/>
</dbReference>
<keyword evidence="6" id="KW-0560">Oxidoreductase</keyword>
<gene>
    <name evidence="7" type="ORF">Daus18300_005584</name>
</gene>
<dbReference type="Gene3D" id="1.10.630.10">
    <property type="entry name" value="Cytochrome P450"/>
    <property type="match status" value="1"/>
</dbReference>
<dbReference type="InterPro" id="IPR036396">
    <property type="entry name" value="Cyt_P450_sf"/>
</dbReference>
<evidence type="ECO:0008006" key="9">
    <source>
        <dbReference type="Google" id="ProtNLM"/>
    </source>
</evidence>
<keyword evidence="5 6" id="KW-0408">Iron</keyword>
<dbReference type="SUPFAM" id="SSF48264">
    <property type="entry name" value="Cytochrome P450"/>
    <property type="match status" value="1"/>
</dbReference>
<evidence type="ECO:0000256" key="3">
    <source>
        <dbReference type="ARBA" id="ARBA00022617"/>
    </source>
</evidence>
<dbReference type="InterPro" id="IPR017972">
    <property type="entry name" value="Cyt_P450_CS"/>
</dbReference>
<evidence type="ECO:0000256" key="4">
    <source>
        <dbReference type="ARBA" id="ARBA00022723"/>
    </source>
</evidence>
<organism evidence="7 8">
    <name type="scientific">Diaporthe australafricana</name>
    <dbReference type="NCBI Taxonomy" id="127596"/>
    <lineage>
        <taxon>Eukaryota</taxon>
        <taxon>Fungi</taxon>
        <taxon>Dikarya</taxon>
        <taxon>Ascomycota</taxon>
        <taxon>Pezizomycotina</taxon>
        <taxon>Sordariomycetes</taxon>
        <taxon>Sordariomycetidae</taxon>
        <taxon>Diaporthales</taxon>
        <taxon>Diaporthaceae</taxon>
        <taxon>Diaporthe</taxon>
    </lineage>
</organism>
<protein>
    <recommendedName>
        <fullName evidence="9">Cytochrome P450</fullName>
    </recommendedName>
</protein>
<dbReference type="InterPro" id="IPR050121">
    <property type="entry name" value="Cytochrome_P450_monoxygenase"/>
</dbReference>
<dbReference type="Proteomes" id="UP001583177">
    <property type="component" value="Unassembled WGS sequence"/>
</dbReference>
<reference evidence="7 8" key="1">
    <citation type="journal article" date="2024" name="IMA Fungus">
        <title>IMA Genome - F19 : A genome assembly and annotation guide to empower mycologists, including annotated draft genome sequences of Ceratocystis pirilliformis, Diaporthe australafricana, Fusarium ophioides, Paecilomyces lecythidis, and Sporothrix stenoceras.</title>
        <authorList>
            <person name="Aylward J."/>
            <person name="Wilson A.M."/>
            <person name="Visagie C.M."/>
            <person name="Spraker J."/>
            <person name="Barnes I."/>
            <person name="Buitendag C."/>
            <person name="Ceriani C."/>
            <person name="Del Mar Angel L."/>
            <person name="du Plessis D."/>
            <person name="Fuchs T."/>
            <person name="Gasser K."/>
            <person name="Kramer D."/>
            <person name="Li W."/>
            <person name="Munsamy K."/>
            <person name="Piso A."/>
            <person name="Price J.L."/>
            <person name="Sonnekus B."/>
            <person name="Thomas C."/>
            <person name="van der Nest A."/>
            <person name="van Dijk A."/>
            <person name="van Heerden A."/>
            <person name="van Vuuren N."/>
            <person name="Yilmaz N."/>
            <person name="Duong T.A."/>
            <person name="van der Merwe N.A."/>
            <person name="Wingfield M.J."/>
            <person name="Wingfield B.D."/>
        </authorList>
    </citation>
    <scope>NUCLEOTIDE SEQUENCE [LARGE SCALE GENOMIC DNA]</scope>
    <source>
        <strain evidence="7 8">CMW 18300</strain>
    </source>
</reference>
<keyword evidence="6" id="KW-0503">Monooxygenase</keyword>
<proteinExistence type="inferred from homology"/>
<accession>A0ABR3X0E8</accession>
<dbReference type="PANTHER" id="PTHR24305">
    <property type="entry name" value="CYTOCHROME P450"/>
    <property type="match status" value="1"/>
</dbReference>
<evidence type="ECO:0000256" key="5">
    <source>
        <dbReference type="ARBA" id="ARBA00023004"/>
    </source>
</evidence>
<comment type="caution">
    <text evidence="7">The sequence shown here is derived from an EMBL/GenBank/DDBJ whole genome shotgun (WGS) entry which is preliminary data.</text>
</comment>
<dbReference type="PROSITE" id="PS00086">
    <property type="entry name" value="CYTOCHROME_P450"/>
    <property type="match status" value="1"/>
</dbReference>
<evidence type="ECO:0000256" key="6">
    <source>
        <dbReference type="RuleBase" id="RU000461"/>
    </source>
</evidence>
<comment type="similarity">
    <text evidence="2 6">Belongs to the cytochrome P450 family.</text>
</comment>
<evidence type="ECO:0000313" key="8">
    <source>
        <dbReference type="Proteomes" id="UP001583177"/>
    </source>
</evidence>
<keyword evidence="4 6" id="KW-0479">Metal-binding</keyword>
<dbReference type="Pfam" id="PF00067">
    <property type="entry name" value="p450"/>
    <property type="match status" value="2"/>
</dbReference>
<keyword evidence="3 6" id="KW-0349">Heme</keyword>
<evidence type="ECO:0000256" key="1">
    <source>
        <dbReference type="ARBA" id="ARBA00001971"/>
    </source>
</evidence>
<sequence length="574" mass="65016">MWTDTHSLVVVAGCSALILYSLYCRLLPKPIPGIPYNKNATKTIMGDLPSLGEALDNDLTIWRWVTDQVRLLKSPIIQVWLKPFGNPIVVVADYREAADAKLRRTKEFDRANSLEHIFGPVLPEFHMLVKSANPTFKKHRRWLQDLMTTTFLHEVATEPIHKNVLELVALWDRKLELAQGHPFEAFQDVYYTALDAVMTFTLGGDTPHMALPAPLESVKSLDHIKYPRTPEEPAEFPEENRNEFVSSILTIAESVEHARVSAAPGLLSWYMHKTPAMRKALKVRDAFIDHAIDQSVQKLRTQEPIESAVDHMIYREQLFAKKEDRAPIYNSGGTHSEIFGFLMAGHETSATTFSWGLKFLSDHPVVQKTLREELRERLSAATEEGRQPTHDEIVKTSIPYLEATMEEILRLAGTVSVSDREAICDTSLLGHQIPKGTNVIFSHIGPSMLEPAFDIPESLRSEKGIQADRQRTWENSAYPHAEFRPERWLVPSDEKPGEVVFDSAAGPQLAFGLGVRACFGRRLAYLELRLLTAILFWNYEFLPCAPEYSSYKGLVGFTVKPRQCFVRISKVVNE</sequence>
<comment type="cofactor">
    <cofactor evidence="1">
        <name>heme</name>
        <dbReference type="ChEBI" id="CHEBI:30413"/>
    </cofactor>
</comment>
<evidence type="ECO:0000256" key="2">
    <source>
        <dbReference type="ARBA" id="ARBA00010617"/>
    </source>
</evidence>
<keyword evidence="8" id="KW-1185">Reference proteome</keyword>
<dbReference type="InterPro" id="IPR002401">
    <property type="entry name" value="Cyt_P450_E_grp-I"/>
</dbReference>
<dbReference type="InterPro" id="IPR001128">
    <property type="entry name" value="Cyt_P450"/>
</dbReference>
<evidence type="ECO:0000313" key="7">
    <source>
        <dbReference type="EMBL" id="KAL1869372.1"/>
    </source>
</evidence>
<name>A0ABR3X0E8_9PEZI</name>